<dbReference type="EC" id="1.14.13.-" evidence="10"/>
<evidence type="ECO:0000256" key="6">
    <source>
        <dbReference type="ARBA" id="ARBA00023002"/>
    </source>
</evidence>
<feature type="domain" description="FAD-binding" evidence="9">
    <location>
        <begin position="155"/>
        <end position="441"/>
    </location>
</feature>
<dbReference type="InterPro" id="IPR010971">
    <property type="entry name" value="UbiH/COQ6"/>
</dbReference>
<feature type="compositionally biased region" description="Polar residues" evidence="8">
    <location>
        <begin position="52"/>
        <end position="79"/>
    </location>
</feature>
<dbReference type="NCBIfam" id="TIGR01984">
    <property type="entry name" value="UbiH"/>
    <property type="match status" value="1"/>
</dbReference>
<dbReference type="InterPro" id="IPR002938">
    <property type="entry name" value="FAD-bd"/>
</dbReference>
<comment type="cofactor">
    <cofactor evidence="1">
        <name>FAD</name>
        <dbReference type="ChEBI" id="CHEBI:57692"/>
    </cofactor>
</comment>
<evidence type="ECO:0000256" key="8">
    <source>
        <dbReference type="SAM" id="MobiDB-lite"/>
    </source>
</evidence>
<evidence type="ECO:0000256" key="2">
    <source>
        <dbReference type="ARBA" id="ARBA00004749"/>
    </source>
</evidence>
<organism evidence="10 11">
    <name type="scientific">Shewanella jiangmenensis</name>
    <dbReference type="NCBI Taxonomy" id="2837387"/>
    <lineage>
        <taxon>Bacteria</taxon>
        <taxon>Pseudomonadati</taxon>
        <taxon>Pseudomonadota</taxon>
        <taxon>Gammaproteobacteria</taxon>
        <taxon>Alteromonadales</taxon>
        <taxon>Shewanellaceae</taxon>
        <taxon>Shewanella</taxon>
    </lineage>
</organism>
<keyword evidence="7" id="KW-0503">Monooxygenase</keyword>
<dbReference type="PANTHER" id="PTHR43876">
    <property type="entry name" value="UBIQUINONE BIOSYNTHESIS MONOOXYGENASE COQ6, MITOCHONDRIAL"/>
    <property type="match status" value="1"/>
</dbReference>
<keyword evidence="6 10" id="KW-0560">Oxidoreductase</keyword>
<proteinExistence type="inferred from homology"/>
<dbReference type="SUPFAM" id="SSF51905">
    <property type="entry name" value="FAD/NAD(P)-binding domain"/>
    <property type="match status" value="1"/>
</dbReference>
<keyword evidence="4" id="KW-0285">Flavoprotein</keyword>
<keyword evidence="5" id="KW-0274">FAD</keyword>
<keyword evidence="11" id="KW-1185">Reference proteome</keyword>
<evidence type="ECO:0000313" key="11">
    <source>
        <dbReference type="Proteomes" id="UP001195903"/>
    </source>
</evidence>
<dbReference type="NCBIfam" id="TIGR01988">
    <property type="entry name" value="Ubi-OHases"/>
    <property type="match status" value="1"/>
</dbReference>
<dbReference type="InterPro" id="IPR036188">
    <property type="entry name" value="FAD/NAD-bd_sf"/>
</dbReference>
<evidence type="ECO:0000256" key="4">
    <source>
        <dbReference type="ARBA" id="ARBA00022630"/>
    </source>
</evidence>
<evidence type="ECO:0000256" key="3">
    <source>
        <dbReference type="ARBA" id="ARBA00005349"/>
    </source>
</evidence>
<comment type="pathway">
    <text evidence="2">Cofactor biosynthesis; ubiquinone biosynthesis.</text>
</comment>
<sequence length="533" mass="57326">MDDIAAPSPLRAAPDAGIRQLNGEGDKVVAEIHTAPIKASPTTASPSKASSIETSQTEASQANECAHPTQTAPASQSSGNEVTQFDVVIVGGAMAGCTLALALDGLNSSFVNAERDKGVGGKAHDKAHFRPAKPLRIALIEAKNPAELEHPGFDARAIAVAEGSVRELSRLGVWRHLAHLGTPIRDIHVSDRGHFGMTELNADAFALPFLGQVVELEAVGQALFAALEKTSVSLFCPASLASLEAGQDEHLLVLDNGQQIKAKLVVAADGLGSAVRQHFRLPLEQVDFGQSAVIANVAVDKAHDNWAWERFTDTGPLALLPMAPLSAGMSENHHARFSKERLSLVWALPPDEAQAMRDCSEQTFIDALQRAFGFRAGKLLAAGNRYSYELKLSWMPRPIHHRCVFVGNAAQTLHPIAGQGFNLGLRDIVDLLTVLEDAIEQGGDVGDIGLLHRYLNLRDADRRDTLLSIESLVRGFSNQHWPLVAGRNLALRLLSWCPPLKAPLASRAMGWRRGARLNALSKSPGRSHRQGNE</sequence>
<dbReference type="EMBL" id="JAHEPS010000001">
    <property type="protein sequence ID" value="MBT1443542.1"/>
    <property type="molecule type" value="Genomic_DNA"/>
</dbReference>
<dbReference type="GO" id="GO:0016491">
    <property type="term" value="F:oxidoreductase activity"/>
    <property type="evidence" value="ECO:0007669"/>
    <property type="project" value="UniProtKB-KW"/>
</dbReference>
<evidence type="ECO:0000256" key="5">
    <source>
        <dbReference type="ARBA" id="ARBA00022827"/>
    </source>
</evidence>
<feature type="compositionally biased region" description="Low complexity" evidence="8">
    <location>
        <begin position="38"/>
        <end position="51"/>
    </location>
</feature>
<dbReference type="Gene3D" id="3.50.50.60">
    <property type="entry name" value="FAD/NAD(P)-binding domain"/>
    <property type="match status" value="2"/>
</dbReference>
<dbReference type="PANTHER" id="PTHR43876:SF8">
    <property type="entry name" value="2-OCTAPRENYL-6-METHOXYPHENOL HYDROXYLASE"/>
    <property type="match status" value="1"/>
</dbReference>
<dbReference type="NCBIfam" id="NF004356">
    <property type="entry name" value="PRK05732.1"/>
    <property type="match status" value="1"/>
</dbReference>
<dbReference type="InterPro" id="IPR051205">
    <property type="entry name" value="UbiH/COQ6_monooxygenase"/>
</dbReference>
<feature type="region of interest" description="Disordered" evidence="8">
    <location>
        <begin position="1"/>
        <end position="79"/>
    </location>
</feature>
<protein>
    <submittedName>
        <fullName evidence="10">2-octaprenyl-6-methoxyphenyl hydroxylase</fullName>
        <ecNumber evidence="10">1.14.13.-</ecNumber>
    </submittedName>
</protein>
<evidence type="ECO:0000256" key="1">
    <source>
        <dbReference type="ARBA" id="ARBA00001974"/>
    </source>
</evidence>
<name>A0ABS5UZC3_9GAMM</name>
<dbReference type="PROSITE" id="PS01304">
    <property type="entry name" value="UBIH"/>
    <property type="match status" value="1"/>
</dbReference>
<dbReference type="PRINTS" id="PR00420">
    <property type="entry name" value="RNGMNOXGNASE"/>
</dbReference>
<evidence type="ECO:0000259" key="9">
    <source>
        <dbReference type="Pfam" id="PF01494"/>
    </source>
</evidence>
<dbReference type="Proteomes" id="UP001195903">
    <property type="component" value="Unassembled WGS sequence"/>
</dbReference>
<comment type="similarity">
    <text evidence="3">Belongs to the UbiH/COQ6 family.</text>
</comment>
<reference evidence="10 11" key="1">
    <citation type="submission" date="2021-05" db="EMBL/GenBank/DDBJ databases">
        <title>Shewanella sp. JM162201.</title>
        <authorList>
            <person name="Xu S."/>
            <person name="Li A."/>
        </authorList>
    </citation>
    <scope>NUCLEOTIDE SEQUENCE [LARGE SCALE GENOMIC DNA]</scope>
    <source>
        <strain evidence="10 11">JM162201</strain>
    </source>
</reference>
<dbReference type="InterPro" id="IPR018168">
    <property type="entry name" value="Ubi_Hdrlase_CS"/>
</dbReference>
<evidence type="ECO:0000256" key="7">
    <source>
        <dbReference type="ARBA" id="ARBA00023033"/>
    </source>
</evidence>
<dbReference type="Pfam" id="PF01494">
    <property type="entry name" value="FAD_binding_3"/>
    <property type="match status" value="1"/>
</dbReference>
<comment type="caution">
    <text evidence="10">The sequence shown here is derived from an EMBL/GenBank/DDBJ whole genome shotgun (WGS) entry which is preliminary data.</text>
</comment>
<dbReference type="InterPro" id="IPR011295">
    <property type="entry name" value="UbiH"/>
</dbReference>
<accession>A0ABS5UZC3</accession>
<gene>
    <name evidence="10" type="primary">ubiH</name>
    <name evidence="10" type="synonym">visB</name>
    <name evidence="10" type="ORF">KJI95_03265</name>
</gene>
<evidence type="ECO:0000313" key="10">
    <source>
        <dbReference type="EMBL" id="MBT1443542.1"/>
    </source>
</evidence>